<feature type="region of interest" description="Disordered" evidence="5">
    <location>
        <begin position="244"/>
        <end position="269"/>
    </location>
</feature>
<accession>A0ABM9CKL9</accession>
<organism evidence="6 7">
    <name type="scientific">Paenibacillus auburnensis</name>
    <dbReference type="NCBI Taxonomy" id="2905649"/>
    <lineage>
        <taxon>Bacteria</taxon>
        <taxon>Bacillati</taxon>
        <taxon>Bacillota</taxon>
        <taxon>Bacilli</taxon>
        <taxon>Bacillales</taxon>
        <taxon>Paenibacillaceae</taxon>
        <taxon>Paenibacillus</taxon>
    </lineage>
</organism>
<keyword evidence="3 4" id="KW-0012">Acyltransferase</keyword>
<protein>
    <recommendedName>
        <fullName evidence="4">Aminoglycoside N(3)-acetyltransferase</fullName>
        <ecNumber evidence="4">2.3.1.-</ecNumber>
    </recommendedName>
</protein>
<keyword evidence="2 4" id="KW-0808">Transferase</keyword>
<sequence length="269" mass="29856">MHTKASLLKQLKELGINQRGTLLVHSSFKSIGPVQGGADTVLDVLSEYMKDGLLVLPTHTWSYIDADHPRFSVEESPVCVGILPELFRRRPGVIRSWHPTHSVAALGRDAEVFTSGDHRWDTPCARGSVYGKLLDRSAEIMLLGVDLRRNTFIHGIEEWVDIPGRMTDEPELLYTITPDGTEIAVPSRRHCGLSWSQHFWKVEQVLEDGGALRKGCFGDAAVMICGAVETTEILSRMLAENPDLFGDNEPLQGQDVPEPLPKTKRGLPE</sequence>
<evidence type="ECO:0000256" key="1">
    <source>
        <dbReference type="ARBA" id="ARBA00006383"/>
    </source>
</evidence>
<dbReference type="InterPro" id="IPR003679">
    <property type="entry name" value="Amioglycoside_AcTrfase"/>
</dbReference>
<evidence type="ECO:0000256" key="4">
    <source>
        <dbReference type="RuleBase" id="RU365031"/>
    </source>
</evidence>
<dbReference type="Pfam" id="PF02522">
    <property type="entry name" value="Antibiotic_NAT"/>
    <property type="match status" value="1"/>
</dbReference>
<gene>
    <name evidence="6" type="primary">yokD_3</name>
    <name evidence="6" type="ORF">PAECIP111892_04142</name>
</gene>
<dbReference type="InterPro" id="IPR028345">
    <property type="entry name" value="Antibiotic_NAT-like"/>
</dbReference>
<evidence type="ECO:0000256" key="2">
    <source>
        <dbReference type="ARBA" id="ARBA00022679"/>
    </source>
</evidence>
<name>A0ABM9CKL9_9BACL</name>
<dbReference type="PANTHER" id="PTHR11104">
    <property type="entry name" value="AMINOGLYCOSIDE N3-ACETYLTRANSFERASE"/>
    <property type="match status" value="1"/>
</dbReference>
<proteinExistence type="inferred from homology"/>
<keyword evidence="7" id="KW-1185">Reference proteome</keyword>
<dbReference type="RefSeq" id="WP_236335979.1">
    <property type="nucleotide sequence ID" value="NZ_CAKMMG010000007.1"/>
</dbReference>
<evidence type="ECO:0000313" key="6">
    <source>
        <dbReference type="EMBL" id="CAH1215623.1"/>
    </source>
</evidence>
<reference evidence="6" key="1">
    <citation type="submission" date="2022-01" db="EMBL/GenBank/DDBJ databases">
        <authorList>
            <person name="Criscuolo A."/>
        </authorList>
    </citation>
    <scope>NUCLEOTIDE SEQUENCE</scope>
    <source>
        <strain evidence="6">CIP111892</strain>
    </source>
</reference>
<evidence type="ECO:0000313" key="7">
    <source>
        <dbReference type="Proteomes" id="UP000838324"/>
    </source>
</evidence>
<comment type="caution">
    <text evidence="6">The sequence shown here is derived from an EMBL/GenBank/DDBJ whole genome shotgun (WGS) entry which is preliminary data.</text>
</comment>
<comment type="similarity">
    <text evidence="1 4">Belongs to the antibiotic N-acetyltransferase family.</text>
</comment>
<keyword evidence="4" id="KW-0046">Antibiotic resistance</keyword>
<dbReference type="Proteomes" id="UP000838324">
    <property type="component" value="Unassembled WGS sequence"/>
</dbReference>
<dbReference type="PANTHER" id="PTHR11104:SF0">
    <property type="entry name" value="SPBETA PROPHAGE-DERIVED AMINOGLYCOSIDE N(3')-ACETYLTRANSFERASE-LIKE PROTEIN YOKD"/>
    <property type="match status" value="1"/>
</dbReference>
<dbReference type="SUPFAM" id="SSF110710">
    <property type="entry name" value="TTHA0583/YokD-like"/>
    <property type="match status" value="1"/>
</dbReference>
<evidence type="ECO:0000256" key="3">
    <source>
        <dbReference type="ARBA" id="ARBA00023315"/>
    </source>
</evidence>
<dbReference type="EMBL" id="CAKMMG010000007">
    <property type="protein sequence ID" value="CAH1215623.1"/>
    <property type="molecule type" value="Genomic_DNA"/>
</dbReference>
<dbReference type="EC" id="2.3.1.-" evidence="4"/>
<dbReference type="GO" id="GO:0016746">
    <property type="term" value="F:acyltransferase activity"/>
    <property type="evidence" value="ECO:0007669"/>
    <property type="project" value="UniProtKB-KW"/>
</dbReference>
<evidence type="ECO:0000256" key="5">
    <source>
        <dbReference type="SAM" id="MobiDB-lite"/>
    </source>
</evidence>
<comment type="catalytic activity">
    <reaction evidence="4">
        <text>a 2-deoxystreptamine antibiotic + acetyl-CoA = an N(3)-acetyl-2-deoxystreptamine antibiotic + CoA + H(+)</text>
        <dbReference type="Rhea" id="RHEA:12665"/>
        <dbReference type="ChEBI" id="CHEBI:15378"/>
        <dbReference type="ChEBI" id="CHEBI:57287"/>
        <dbReference type="ChEBI" id="CHEBI:57288"/>
        <dbReference type="ChEBI" id="CHEBI:57921"/>
        <dbReference type="ChEBI" id="CHEBI:77452"/>
        <dbReference type="EC" id="2.3.1.81"/>
    </reaction>
</comment>